<keyword evidence="9" id="KW-0511">Multifunctional enzyme</keyword>
<dbReference type="GO" id="GO:0005525">
    <property type="term" value="F:GTP binding"/>
    <property type="evidence" value="ECO:0007669"/>
    <property type="project" value="UniProtKB-KW"/>
</dbReference>
<keyword evidence="5" id="KW-0630">Potassium</keyword>
<evidence type="ECO:0000256" key="8">
    <source>
        <dbReference type="ARBA" id="ARBA00023211"/>
    </source>
</evidence>
<dbReference type="GO" id="GO:0052618">
    <property type="term" value="F:coenzyme F420-0:L-glutamate ligase activity"/>
    <property type="evidence" value="ECO:0007669"/>
    <property type="project" value="UniProtKB-EC"/>
</dbReference>
<dbReference type="InterPro" id="IPR019943">
    <property type="entry name" value="F420_FbiB_C"/>
</dbReference>
<evidence type="ECO:0000256" key="1">
    <source>
        <dbReference type="ARBA" id="ARBA00022598"/>
    </source>
</evidence>
<dbReference type="Gene3D" id="3.30.1330.100">
    <property type="entry name" value="CofE-like"/>
    <property type="match status" value="2"/>
</dbReference>
<evidence type="ECO:0000256" key="10">
    <source>
        <dbReference type="SAM" id="MobiDB-lite"/>
    </source>
</evidence>
<feature type="region of interest" description="Disordered" evidence="10">
    <location>
        <begin position="405"/>
        <end position="428"/>
    </location>
</feature>
<dbReference type="NCBIfam" id="TIGR01916">
    <property type="entry name" value="F420_cofE"/>
    <property type="match status" value="1"/>
</dbReference>
<accession>A0A939PFV7</accession>
<dbReference type="Pfam" id="PF01996">
    <property type="entry name" value="F420_ligase"/>
    <property type="match status" value="1"/>
</dbReference>
<dbReference type="FunFam" id="3.40.109.10:FF:000009">
    <property type="entry name" value="Coenzyme F420:L-glutamate ligase"/>
    <property type="match status" value="1"/>
</dbReference>
<dbReference type="SUPFAM" id="SSF55469">
    <property type="entry name" value="FMN-dependent nitroreductase-like"/>
    <property type="match status" value="1"/>
</dbReference>
<dbReference type="InterPro" id="IPR002847">
    <property type="entry name" value="F420-0_gamma-glut_ligase-dom"/>
</dbReference>
<evidence type="ECO:0000256" key="6">
    <source>
        <dbReference type="ARBA" id="ARBA00023002"/>
    </source>
</evidence>
<gene>
    <name evidence="13" type="ORF">J4573_15185</name>
</gene>
<dbReference type="InterPro" id="IPR008225">
    <property type="entry name" value="F420-0_g-glutamyl_ligase"/>
</dbReference>
<dbReference type="NCBIfam" id="NF009810">
    <property type="entry name" value="PRK13294.1"/>
    <property type="match status" value="1"/>
</dbReference>
<keyword evidence="1 13" id="KW-0436">Ligase</keyword>
<keyword evidence="2" id="KW-0479">Metal-binding</keyword>
<organism evidence="13 14">
    <name type="scientific">Actinomadura barringtoniae</name>
    <dbReference type="NCBI Taxonomy" id="1427535"/>
    <lineage>
        <taxon>Bacteria</taxon>
        <taxon>Bacillati</taxon>
        <taxon>Actinomycetota</taxon>
        <taxon>Actinomycetes</taxon>
        <taxon>Streptosporangiales</taxon>
        <taxon>Thermomonosporaceae</taxon>
        <taxon>Actinomadura</taxon>
    </lineage>
</organism>
<evidence type="ECO:0000256" key="7">
    <source>
        <dbReference type="ARBA" id="ARBA00023134"/>
    </source>
</evidence>
<dbReference type="RefSeq" id="WP_208256076.1">
    <property type="nucleotide sequence ID" value="NZ_JAGEOJ010000005.1"/>
</dbReference>
<reference evidence="13" key="1">
    <citation type="submission" date="2021-03" db="EMBL/GenBank/DDBJ databases">
        <authorList>
            <person name="Kanchanasin P."/>
            <person name="Saeng-In P."/>
            <person name="Phongsopitanun W."/>
            <person name="Yuki M."/>
            <person name="Kudo T."/>
            <person name="Ohkuma M."/>
            <person name="Tanasupawat S."/>
        </authorList>
    </citation>
    <scope>NUCLEOTIDE SEQUENCE</scope>
    <source>
        <strain evidence="13">GKU 128</strain>
    </source>
</reference>
<evidence type="ECO:0000256" key="9">
    <source>
        <dbReference type="ARBA" id="ARBA00023268"/>
    </source>
</evidence>
<keyword evidence="7" id="KW-0342">GTP-binding</keyword>
<keyword evidence="6" id="KW-0560">Oxidoreductase</keyword>
<dbReference type="HAMAP" id="MF_01259">
    <property type="entry name" value="F420_ligase_FbiB"/>
    <property type="match status" value="1"/>
</dbReference>
<feature type="compositionally biased region" description="Basic and acidic residues" evidence="10">
    <location>
        <begin position="413"/>
        <end position="428"/>
    </location>
</feature>
<evidence type="ECO:0000256" key="3">
    <source>
        <dbReference type="ARBA" id="ARBA00022741"/>
    </source>
</evidence>
<protein>
    <submittedName>
        <fullName evidence="13">Coenzyme F420-0:L-glutamate ligase</fullName>
        <ecNumber evidence="13">6.3.2.31</ecNumber>
    </submittedName>
</protein>
<feature type="domain" description="Nitroreductase" evidence="11">
    <location>
        <begin position="239"/>
        <end position="408"/>
    </location>
</feature>
<feature type="domain" description="Coenzyme F420:L-glutamate ligase-like" evidence="12">
    <location>
        <begin position="11"/>
        <end position="204"/>
    </location>
</feature>
<dbReference type="Pfam" id="PF00881">
    <property type="entry name" value="Nitroreductase"/>
    <property type="match status" value="1"/>
</dbReference>
<evidence type="ECO:0000259" key="11">
    <source>
        <dbReference type="Pfam" id="PF00881"/>
    </source>
</evidence>
<sequence>MNLQVFGLPGLPEVKEGDDIAALVPADMLEDGDILVVTSKIVSKAEGRVLVADDREKAIDAETVRVVARRKHPGGETRIVETRQGLVMAAAGVDASNTEPGTVLLLPADPDASARELRAALRERTGLNVAVIVSDTLGRPWRIGLTDAAIGVAGLAPLDDFRGREDTYGNRLEATVTAVADELASAAELVKGKLDGVPIAVVRGMGSLVTAGDGPGARVMVRPSQDDMFRYGSAEVLHARRTIREFTQEPVDGEAVRRAVAAAITAPAPHHTTPWRFVLVESAETRTRLLDAMRDAWEADLRRDGFTEESITKRLRRGDVLRRAPYLIVPCLVMEGSHDYPDERRGGAEREMFVVAVGAGVENLLVALAVEGLGSCWVSSTMFCRDVVREALDLPDEWDPMGAVGVGHAAAPPRDRPPRSPDTFIEVR</sequence>
<keyword evidence="8" id="KW-0464">Manganese</keyword>
<dbReference type="EC" id="6.3.2.31" evidence="13"/>
<evidence type="ECO:0000256" key="4">
    <source>
        <dbReference type="ARBA" id="ARBA00022842"/>
    </source>
</evidence>
<comment type="caution">
    <text evidence="13">The sequence shown here is derived from an EMBL/GenBank/DDBJ whole genome shotgun (WGS) entry which is preliminary data.</text>
</comment>
<dbReference type="Gene3D" id="3.40.109.10">
    <property type="entry name" value="NADH Oxidase"/>
    <property type="match status" value="1"/>
</dbReference>
<dbReference type="EMBL" id="JAGEOJ010000005">
    <property type="protein sequence ID" value="MBO2448444.1"/>
    <property type="molecule type" value="Genomic_DNA"/>
</dbReference>
<dbReference type="InterPro" id="IPR000415">
    <property type="entry name" value="Nitroreductase-like"/>
</dbReference>
<name>A0A939PFV7_9ACTN</name>
<evidence type="ECO:0000256" key="2">
    <source>
        <dbReference type="ARBA" id="ARBA00022723"/>
    </source>
</evidence>
<dbReference type="InterPro" id="IPR029479">
    <property type="entry name" value="Nitroreductase"/>
</dbReference>
<dbReference type="AlphaFoldDB" id="A0A939PFV7"/>
<dbReference type="SUPFAM" id="SSF144010">
    <property type="entry name" value="CofE-like"/>
    <property type="match status" value="1"/>
</dbReference>
<evidence type="ECO:0000313" key="13">
    <source>
        <dbReference type="EMBL" id="MBO2448444.1"/>
    </source>
</evidence>
<evidence type="ECO:0000313" key="14">
    <source>
        <dbReference type="Proteomes" id="UP000669179"/>
    </source>
</evidence>
<dbReference type="GO" id="GO:0016491">
    <property type="term" value="F:oxidoreductase activity"/>
    <property type="evidence" value="ECO:0007669"/>
    <property type="project" value="UniProtKB-KW"/>
</dbReference>
<dbReference type="GO" id="GO:0046872">
    <property type="term" value="F:metal ion binding"/>
    <property type="evidence" value="ECO:0007669"/>
    <property type="project" value="UniProtKB-KW"/>
</dbReference>
<keyword evidence="14" id="KW-1185">Reference proteome</keyword>
<keyword evidence="3" id="KW-0547">Nucleotide-binding</keyword>
<dbReference type="InterPro" id="IPR023661">
    <property type="entry name" value="FbiB"/>
</dbReference>
<dbReference type="Proteomes" id="UP000669179">
    <property type="component" value="Unassembled WGS sequence"/>
</dbReference>
<keyword evidence="4" id="KW-0460">Magnesium</keyword>
<proteinExistence type="inferred from homology"/>
<dbReference type="NCBIfam" id="TIGR03553">
    <property type="entry name" value="F420_FbiB_CTERM"/>
    <property type="match status" value="1"/>
</dbReference>
<dbReference type="PANTHER" id="PTHR47917:SF1">
    <property type="entry name" value="COENZYME F420:L-GLUTAMATE LIGASE"/>
    <property type="match status" value="1"/>
</dbReference>
<evidence type="ECO:0000256" key="5">
    <source>
        <dbReference type="ARBA" id="ARBA00022958"/>
    </source>
</evidence>
<evidence type="ECO:0000259" key="12">
    <source>
        <dbReference type="Pfam" id="PF01996"/>
    </source>
</evidence>
<dbReference type="PANTHER" id="PTHR47917">
    <property type="match status" value="1"/>
</dbReference>